<keyword evidence="2" id="KW-1185">Reference proteome</keyword>
<dbReference type="EMBL" id="JBDFQZ010000003">
    <property type="protein sequence ID" value="KAK9740268.1"/>
    <property type="molecule type" value="Genomic_DNA"/>
</dbReference>
<organism evidence="1 2">
    <name type="scientific">Saponaria officinalis</name>
    <name type="common">Common soapwort</name>
    <name type="synonym">Lychnis saponaria</name>
    <dbReference type="NCBI Taxonomy" id="3572"/>
    <lineage>
        <taxon>Eukaryota</taxon>
        <taxon>Viridiplantae</taxon>
        <taxon>Streptophyta</taxon>
        <taxon>Embryophyta</taxon>
        <taxon>Tracheophyta</taxon>
        <taxon>Spermatophyta</taxon>
        <taxon>Magnoliopsida</taxon>
        <taxon>eudicotyledons</taxon>
        <taxon>Gunneridae</taxon>
        <taxon>Pentapetalae</taxon>
        <taxon>Caryophyllales</taxon>
        <taxon>Caryophyllaceae</taxon>
        <taxon>Caryophylleae</taxon>
        <taxon>Saponaria</taxon>
    </lineage>
</organism>
<reference evidence="1" key="1">
    <citation type="submission" date="2024-03" db="EMBL/GenBank/DDBJ databases">
        <title>WGS assembly of Saponaria officinalis var. Norfolk2.</title>
        <authorList>
            <person name="Jenkins J."/>
            <person name="Shu S."/>
            <person name="Grimwood J."/>
            <person name="Barry K."/>
            <person name="Goodstein D."/>
            <person name="Schmutz J."/>
            <person name="Leebens-Mack J."/>
            <person name="Osbourn A."/>
        </authorList>
    </citation>
    <scope>NUCLEOTIDE SEQUENCE [LARGE SCALE GENOMIC DNA]</scope>
    <source>
        <strain evidence="1">JIC</strain>
    </source>
</reference>
<dbReference type="Proteomes" id="UP001443914">
    <property type="component" value="Unassembled WGS sequence"/>
</dbReference>
<protein>
    <submittedName>
        <fullName evidence="1">Uncharacterized protein</fullName>
    </submittedName>
</protein>
<gene>
    <name evidence="1" type="ORF">RND81_03G023700</name>
</gene>
<evidence type="ECO:0000313" key="1">
    <source>
        <dbReference type="EMBL" id="KAK9740268.1"/>
    </source>
</evidence>
<proteinExistence type="predicted"/>
<evidence type="ECO:0000313" key="2">
    <source>
        <dbReference type="Proteomes" id="UP001443914"/>
    </source>
</evidence>
<comment type="caution">
    <text evidence="1">The sequence shown here is derived from an EMBL/GenBank/DDBJ whole genome shotgun (WGS) entry which is preliminary data.</text>
</comment>
<sequence>MQSQVMADQTIKVPIPFYPLLKQSLSIMKFSEPVFYFLDETKNNVYLFMKAETEYISYVYVGGESKNIGGSCEKASQIAVKDLIKKLDICVEDIHQLARKSMLGKYANLYNLKRLEVERAEIGLGKVCMNEPLQREYDISTIVCVE</sequence>
<accession>A0AAW1LYA4</accession>
<name>A0AAW1LYA4_SAPOF</name>
<dbReference type="AlphaFoldDB" id="A0AAW1LYA4"/>